<dbReference type="PANTHER" id="PTHR15079:SF3">
    <property type="entry name" value="MYELOID DIFFERENTIATION PRIMARY RESPONSE PROTEIN MYD88"/>
    <property type="match status" value="1"/>
</dbReference>
<dbReference type="GO" id="GO:0045087">
    <property type="term" value="P:innate immune response"/>
    <property type="evidence" value="ECO:0000318"/>
    <property type="project" value="GO_Central"/>
</dbReference>
<keyword evidence="3" id="KW-0391">Immunity</keyword>
<accession>T1G086</accession>
<dbReference type="Pfam" id="PF13676">
    <property type="entry name" value="TIR_2"/>
    <property type="match status" value="1"/>
</dbReference>
<dbReference type="Gene3D" id="3.40.50.10140">
    <property type="entry name" value="Toll/interleukin-1 receptor homology (TIR) domain"/>
    <property type="match status" value="1"/>
</dbReference>
<dbReference type="eggNOG" id="ENOG502QWKI">
    <property type="taxonomic scope" value="Eukaryota"/>
</dbReference>
<dbReference type="FunFam" id="1.10.533.10:FF:000029">
    <property type="entry name" value="Myeloid differentiation primary response protein MyD88"/>
    <property type="match status" value="1"/>
</dbReference>
<dbReference type="InterPro" id="IPR017281">
    <property type="entry name" value="Myelin_different_resp_MyD88"/>
</dbReference>
<evidence type="ECO:0000259" key="4">
    <source>
        <dbReference type="PROSITE" id="PS50104"/>
    </source>
</evidence>
<keyword evidence="7" id="KW-1185">Reference proteome</keyword>
<organism evidence="6 7">
    <name type="scientific">Helobdella robusta</name>
    <name type="common">Californian leech</name>
    <dbReference type="NCBI Taxonomy" id="6412"/>
    <lineage>
        <taxon>Eukaryota</taxon>
        <taxon>Metazoa</taxon>
        <taxon>Spiralia</taxon>
        <taxon>Lophotrochozoa</taxon>
        <taxon>Annelida</taxon>
        <taxon>Clitellata</taxon>
        <taxon>Hirudinea</taxon>
        <taxon>Rhynchobdellida</taxon>
        <taxon>Glossiphoniidae</taxon>
        <taxon>Helobdella</taxon>
    </lineage>
</organism>
<evidence type="ECO:0000313" key="5">
    <source>
        <dbReference type="EMBL" id="ESN91740.1"/>
    </source>
</evidence>
<dbReference type="SUPFAM" id="SSF52200">
    <property type="entry name" value="Toll/Interleukin receptor TIR domain"/>
    <property type="match status" value="1"/>
</dbReference>
<dbReference type="InterPro" id="IPR011029">
    <property type="entry name" value="DEATH-like_dom_sf"/>
</dbReference>
<dbReference type="GO" id="GO:0035325">
    <property type="term" value="F:Toll-like receptor binding"/>
    <property type="evidence" value="ECO:0000318"/>
    <property type="project" value="GO_Central"/>
</dbReference>
<dbReference type="EMBL" id="AMQM01002177">
    <property type="status" value="NOT_ANNOTATED_CDS"/>
    <property type="molecule type" value="Genomic_DNA"/>
</dbReference>
<name>T1G086_HELRO</name>
<comment type="subcellular location">
    <subcellularLocation>
        <location evidence="1">Cytoplasm</location>
    </subcellularLocation>
</comment>
<evidence type="ECO:0000313" key="6">
    <source>
        <dbReference type="EnsemblMetazoa" id="HelroP70561"/>
    </source>
</evidence>
<dbReference type="EMBL" id="KB097700">
    <property type="protein sequence ID" value="ESN91740.1"/>
    <property type="molecule type" value="Genomic_DNA"/>
</dbReference>
<dbReference type="FunFam" id="3.40.50.10140:FF:000005">
    <property type="entry name" value="Myeloid differentiation primary response protein MyD88"/>
    <property type="match status" value="1"/>
</dbReference>
<gene>
    <name evidence="6" type="primary">20214484</name>
    <name evidence="5" type="ORF">HELRODRAFT_70561</name>
</gene>
<dbReference type="GO" id="GO:0070976">
    <property type="term" value="F:TIR domain binding"/>
    <property type="evidence" value="ECO:0007669"/>
    <property type="project" value="InterPro"/>
</dbReference>
<dbReference type="PANTHER" id="PTHR15079">
    <property type="entry name" value="MYD88"/>
    <property type="match status" value="1"/>
</dbReference>
<dbReference type="Proteomes" id="UP000015101">
    <property type="component" value="Unassembled WGS sequence"/>
</dbReference>
<dbReference type="SMART" id="SM00255">
    <property type="entry name" value="TIR"/>
    <property type="match status" value="1"/>
</dbReference>
<dbReference type="SUPFAM" id="SSF47986">
    <property type="entry name" value="DEATH domain"/>
    <property type="match status" value="1"/>
</dbReference>
<dbReference type="STRING" id="6412.T1G086"/>
<dbReference type="EnsemblMetazoa" id="HelroT70561">
    <property type="protein sequence ID" value="HelroP70561"/>
    <property type="gene ID" value="HelroG70561"/>
</dbReference>
<dbReference type="InterPro" id="IPR000157">
    <property type="entry name" value="TIR_dom"/>
</dbReference>
<reference evidence="7" key="1">
    <citation type="submission" date="2012-12" db="EMBL/GenBank/DDBJ databases">
        <authorList>
            <person name="Hellsten U."/>
            <person name="Grimwood J."/>
            <person name="Chapman J.A."/>
            <person name="Shapiro H."/>
            <person name="Aerts A."/>
            <person name="Otillar R.P."/>
            <person name="Terry A.Y."/>
            <person name="Boore J.L."/>
            <person name="Simakov O."/>
            <person name="Marletaz F."/>
            <person name="Cho S.-J."/>
            <person name="Edsinger-Gonzales E."/>
            <person name="Havlak P."/>
            <person name="Kuo D.-H."/>
            <person name="Larsson T."/>
            <person name="Lv J."/>
            <person name="Arendt D."/>
            <person name="Savage R."/>
            <person name="Osoegawa K."/>
            <person name="de Jong P."/>
            <person name="Lindberg D.R."/>
            <person name="Seaver E.C."/>
            <person name="Weisblat D.A."/>
            <person name="Putnam N.H."/>
            <person name="Grigoriev I.V."/>
            <person name="Rokhsar D.S."/>
        </authorList>
    </citation>
    <scope>NUCLEOTIDE SEQUENCE</scope>
</reference>
<dbReference type="FunCoup" id="T1G086">
    <property type="interactions" value="271"/>
</dbReference>
<dbReference type="GO" id="GO:0008063">
    <property type="term" value="P:Toll signaling pathway"/>
    <property type="evidence" value="ECO:0000318"/>
    <property type="project" value="GO_Central"/>
</dbReference>
<feature type="domain" description="TIR" evidence="4">
    <location>
        <begin position="153"/>
        <end position="281"/>
    </location>
</feature>
<proteinExistence type="predicted"/>
<evidence type="ECO:0000256" key="2">
    <source>
        <dbReference type="ARBA" id="ARBA00022490"/>
    </source>
</evidence>
<reference evidence="6" key="3">
    <citation type="submission" date="2015-06" db="UniProtKB">
        <authorList>
            <consortium name="EnsemblMetazoa"/>
        </authorList>
    </citation>
    <scope>IDENTIFICATION</scope>
</reference>
<dbReference type="Gene3D" id="1.10.533.10">
    <property type="entry name" value="Death Domain, Fas"/>
    <property type="match status" value="1"/>
</dbReference>
<dbReference type="InterPro" id="IPR035897">
    <property type="entry name" value="Toll_tir_struct_dom_sf"/>
</dbReference>
<dbReference type="PROSITE" id="PS50104">
    <property type="entry name" value="TIR"/>
    <property type="match status" value="1"/>
</dbReference>
<dbReference type="KEGG" id="hro:HELRODRAFT_70561"/>
<sequence>MEEYGVLPSNLLKYCNIPLKNLQISGRVWLSHHLNPERPSFSSRNQLLQDWRGMAEHFNFDQLYVENFQRLPDPMGEVIKNLPIMNSEATLGSLLMGLWNMERFDILEDSDLVKILEKSQLVKKAVLVGKVKNCRSPLTFDALYMNGQEVYPEEFDAFVCYTRQDIGFVQEIINELENKKHFKLCIPDRDVLPGPAKYDAYTKLIKERCGPMIIVLSPDYNRSEECKFLTFFAHSLGPDAKHQKLIPVVYKHCDIPNVLSHISLVDYTRSDVIEWFWSRLS</sequence>
<reference evidence="5 7" key="2">
    <citation type="journal article" date="2013" name="Nature">
        <title>Insights into bilaterian evolution from three spiralian genomes.</title>
        <authorList>
            <person name="Simakov O."/>
            <person name="Marletaz F."/>
            <person name="Cho S.J."/>
            <person name="Edsinger-Gonzales E."/>
            <person name="Havlak P."/>
            <person name="Hellsten U."/>
            <person name="Kuo D.H."/>
            <person name="Larsson T."/>
            <person name="Lv J."/>
            <person name="Arendt D."/>
            <person name="Savage R."/>
            <person name="Osoegawa K."/>
            <person name="de Jong P."/>
            <person name="Grimwood J."/>
            <person name="Chapman J.A."/>
            <person name="Shapiro H."/>
            <person name="Aerts A."/>
            <person name="Otillar R.P."/>
            <person name="Terry A.Y."/>
            <person name="Boore J.L."/>
            <person name="Grigoriev I.V."/>
            <person name="Lindberg D.R."/>
            <person name="Seaver E.C."/>
            <person name="Weisblat D.A."/>
            <person name="Putnam N.H."/>
            <person name="Rokhsar D.S."/>
        </authorList>
    </citation>
    <scope>NUCLEOTIDE SEQUENCE</scope>
</reference>
<dbReference type="RefSeq" id="XP_009030155.1">
    <property type="nucleotide sequence ID" value="XM_009031907.1"/>
</dbReference>
<evidence type="ECO:0000256" key="1">
    <source>
        <dbReference type="ARBA" id="ARBA00004496"/>
    </source>
</evidence>
<dbReference type="GeneID" id="20214484"/>
<dbReference type="InParanoid" id="T1G086"/>
<dbReference type="HOGENOM" id="CLU_045884_0_0_1"/>
<dbReference type="OrthoDB" id="10037120at2759"/>
<dbReference type="GO" id="GO:0050830">
    <property type="term" value="P:defense response to Gram-positive bacterium"/>
    <property type="evidence" value="ECO:0000318"/>
    <property type="project" value="GO_Central"/>
</dbReference>
<dbReference type="GO" id="GO:0002755">
    <property type="term" value="P:MyD88-dependent toll-like receptor signaling pathway"/>
    <property type="evidence" value="ECO:0007669"/>
    <property type="project" value="InterPro"/>
</dbReference>
<evidence type="ECO:0000313" key="7">
    <source>
        <dbReference type="Proteomes" id="UP000015101"/>
    </source>
</evidence>
<dbReference type="CTD" id="20214484"/>
<dbReference type="AlphaFoldDB" id="T1G086"/>
<dbReference type="GO" id="GO:0043123">
    <property type="term" value="P:positive regulation of canonical NF-kappaB signal transduction"/>
    <property type="evidence" value="ECO:0007669"/>
    <property type="project" value="InterPro"/>
</dbReference>
<dbReference type="GO" id="GO:0005886">
    <property type="term" value="C:plasma membrane"/>
    <property type="evidence" value="ECO:0000318"/>
    <property type="project" value="GO_Central"/>
</dbReference>
<dbReference type="OMA" id="QHLMCLE"/>
<dbReference type="GO" id="GO:0034142">
    <property type="term" value="P:toll-like receptor 4 signaling pathway"/>
    <property type="evidence" value="ECO:0000318"/>
    <property type="project" value="GO_Central"/>
</dbReference>
<dbReference type="GO" id="GO:0005737">
    <property type="term" value="C:cytoplasm"/>
    <property type="evidence" value="ECO:0007669"/>
    <property type="project" value="UniProtKB-SubCell"/>
</dbReference>
<evidence type="ECO:0000256" key="3">
    <source>
        <dbReference type="ARBA" id="ARBA00022859"/>
    </source>
</evidence>
<keyword evidence="2" id="KW-0963">Cytoplasm</keyword>
<protein>
    <recommendedName>
        <fullName evidence="4">TIR domain-containing protein</fullName>
    </recommendedName>
</protein>